<feature type="binding site" evidence="12">
    <location>
        <position position="261"/>
    </location>
    <ligand>
        <name>pyridoxal 5'-phosphate</name>
        <dbReference type="ChEBI" id="CHEBI:597326"/>
    </ligand>
</feature>
<dbReference type="PANTHER" id="PTHR43727:SF2">
    <property type="entry name" value="GROUP IV DECARBOXYLASE"/>
    <property type="match status" value="1"/>
</dbReference>
<feature type="binding site" evidence="12">
    <location>
        <position position="393"/>
    </location>
    <ligand>
        <name>pyridoxal 5'-phosphate</name>
        <dbReference type="ChEBI" id="CHEBI:597326"/>
    </ligand>
</feature>
<dbReference type="AlphaFoldDB" id="A0A662ZIV8"/>
<evidence type="ECO:0000259" key="15">
    <source>
        <dbReference type="Pfam" id="PF02784"/>
    </source>
</evidence>
<keyword evidence="6 12" id="KW-0456">Lyase</keyword>
<keyword evidence="2 12" id="KW-0028">Amino-acid biosynthesis</keyword>
<dbReference type="Gene3D" id="3.20.20.10">
    <property type="entry name" value="Alanine racemase"/>
    <property type="match status" value="1"/>
</dbReference>
<dbReference type="EC" id="4.1.1.20" evidence="10 12"/>
<feature type="binding site" evidence="12">
    <location>
        <position position="298"/>
    </location>
    <ligand>
        <name>substrate</name>
    </ligand>
</feature>
<evidence type="ECO:0000256" key="7">
    <source>
        <dbReference type="ARBA" id="ARBA00050464"/>
    </source>
</evidence>
<organism evidence="16 17">
    <name type="scientific">Ruminobacter amylophilus</name>
    <dbReference type="NCBI Taxonomy" id="867"/>
    <lineage>
        <taxon>Bacteria</taxon>
        <taxon>Pseudomonadati</taxon>
        <taxon>Pseudomonadota</taxon>
        <taxon>Gammaproteobacteria</taxon>
        <taxon>Aeromonadales</taxon>
        <taxon>Succinivibrionaceae</taxon>
        <taxon>Ruminobacter</taxon>
    </lineage>
</organism>
<dbReference type="InterPro" id="IPR002986">
    <property type="entry name" value="DAP_deCOOHase_LysA"/>
</dbReference>
<name>A0A662ZIV8_9GAMM</name>
<evidence type="ECO:0000256" key="1">
    <source>
        <dbReference type="ARBA" id="ARBA00001933"/>
    </source>
</evidence>
<dbReference type="PRINTS" id="PR01179">
    <property type="entry name" value="ODADCRBXLASE"/>
</dbReference>
<sequence>MGSGRIFPPVIDKDNTQSGVYMSFISTKSNGLVSVEDLAVKELAQKYGTPLYIYSKAQLEEHLNAYNAASSDVEHLVCYAVKANSNIAILQLMASLGTGFDIVSGGELARVIEAGGDPKKVVYSGVAKTFSEIEYALDQQILCFNVESPAELERINSIAISKKVKAPISIRVNPDVDAGTHPYISTGLKNNKFGVPVETAFELYKHAATLEGVKVIGIDCHIGSQLTSLTPFVDALDRILALVDRLAAEGIQLEHIDIGGGLGVVYKDEVPPAVSDYLKVVKSKLAGRKLKLICEPGRSMVANAGVLVTRCEYLKQGEVCNFCIVDAAMNDMIRPSLYSAWMRIEEADHNLDRPENVYNVVGPICETGDFLGKERSLKVQEGDFLVMHGAGAYGFAMSSNYNSRPRAAELMVEGGKVHVIRDRESVSDLWRNEHKL</sequence>
<dbReference type="Proteomes" id="UP000243745">
    <property type="component" value="Unassembled WGS sequence"/>
</dbReference>
<evidence type="ECO:0000256" key="9">
    <source>
        <dbReference type="ARBA" id="ARBA00060983"/>
    </source>
</evidence>
<evidence type="ECO:0000256" key="14">
    <source>
        <dbReference type="RuleBase" id="RU003738"/>
    </source>
</evidence>
<comment type="subunit">
    <text evidence="12">Homodimer.</text>
</comment>
<dbReference type="GO" id="GO:0009089">
    <property type="term" value="P:lysine biosynthetic process via diaminopimelate"/>
    <property type="evidence" value="ECO:0007669"/>
    <property type="project" value="UniProtKB-UniRule"/>
</dbReference>
<keyword evidence="4 12" id="KW-0663">Pyridoxal phosphate</keyword>
<comment type="catalytic activity">
    <reaction evidence="7 12 14">
        <text>meso-2,6-diaminopimelate + H(+) = L-lysine + CO2</text>
        <dbReference type="Rhea" id="RHEA:15101"/>
        <dbReference type="ChEBI" id="CHEBI:15378"/>
        <dbReference type="ChEBI" id="CHEBI:16526"/>
        <dbReference type="ChEBI" id="CHEBI:32551"/>
        <dbReference type="ChEBI" id="CHEBI:57791"/>
        <dbReference type="EC" id="4.1.1.20"/>
    </reaction>
</comment>
<evidence type="ECO:0000313" key="17">
    <source>
        <dbReference type="Proteomes" id="UP000243745"/>
    </source>
</evidence>
<dbReference type="GO" id="GO:0030170">
    <property type="term" value="F:pyridoxal phosphate binding"/>
    <property type="evidence" value="ECO:0007669"/>
    <property type="project" value="UniProtKB-UniRule"/>
</dbReference>
<reference evidence="16 17" key="1">
    <citation type="submission" date="2016-10" db="EMBL/GenBank/DDBJ databases">
        <authorList>
            <person name="Varghese N."/>
            <person name="Submissions S."/>
        </authorList>
    </citation>
    <scope>NUCLEOTIDE SEQUENCE [LARGE SCALE GENOMIC DNA]</scope>
    <source>
        <strain evidence="16 17">DSM 1361</strain>
    </source>
</reference>
<evidence type="ECO:0000256" key="8">
    <source>
        <dbReference type="ARBA" id="ARBA00060643"/>
    </source>
</evidence>
<evidence type="ECO:0000256" key="12">
    <source>
        <dbReference type="HAMAP-Rule" id="MF_02120"/>
    </source>
</evidence>
<dbReference type="SUPFAM" id="SSF51419">
    <property type="entry name" value="PLP-binding barrel"/>
    <property type="match status" value="1"/>
</dbReference>
<evidence type="ECO:0000256" key="4">
    <source>
        <dbReference type="ARBA" id="ARBA00022898"/>
    </source>
</evidence>
<dbReference type="PRINTS" id="PR01181">
    <property type="entry name" value="DAPDCRBXLASE"/>
</dbReference>
<dbReference type="CDD" id="cd06828">
    <property type="entry name" value="PLPDE_III_DapDC"/>
    <property type="match status" value="1"/>
</dbReference>
<dbReference type="InterPro" id="IPR000183">
    <property type="entry name" value="Orn/DAP/Arg_de-COase"/>
</dbReference>
<accession>A0A662ZIV8</accession>
<evidence type="ECO:0000256" key="6">
    <source>
        <dbReference type="ARBA" id="ARBA00023239"/>
    </source>
</evidence>
<proteinExistence type="inferred from homology"/>
<dbReference type="InterPro" id="IPR009006">
    <property type="entry name" value="Ala_racemase/Decarboxylase_C"/>
</dbReference>
<dbReference type="FunFam" id="2.40.37.10:FF:000003">
    <property type="entry name" value="Diaminopimelate decarboxylase"/>
    <property type="match status" value="1"/>
</dbReference>
<feature type="binding site" evidence="12">
    <location>
        <begin position="295"/>
        <end position="298"/>
    </location>
    <ligand>
        <name>pyridoxal 5'-phosphate</name>
        <dbReference type="ChEBI" id="CHEBI:597326"/>
    </ligand>
</feature>
<dbReference type="Gene3D" id="2.40.37.10">
    <property type="entry name" value="Lyase, Ornithine Decarboxylase, Chain A, domain 1"/>
    <property type="match status" value="1"/>
</dbReference>
<feature type="binding site" evidence="12">
    <location>
        <position position="393"/>
    </location>
    <ligand>
        <name>substrate</name>
    </ligand>
</feature>
<dbReference type="Pfam" id="PF02784">
    <property type="entry name" value="Orn_Arg_deC_N"/>
    <property type="match status" value="1"/>
</dbReference>
<feature type="binding site" evidence="12">
    <location>
        <position position="366"/>
    </location>
    <ligand>
        <name>substrate</name>
    </ligand>
</feature>
<comment type="cofactor">
    <cofactor evidence="1 12 13 14">
        <name>pyridoxal 5'-phosphate</name>
        <dbReference type="ChEBI" id="CHEBI:597326"/>
    </cofactor>
</comment>
<dbReference type="UniPathway" id="UPA00034">
    <property type="reaction ID" value="UER00027"/>
</dbReference>
<evidence type="ECO:0000313" key="16">
    <source>
        <dbReference type="EMBL" id="SFP47706.1"/>
    </source>
</evidence>
<comment type="similarity">
    <text evidence="9 12">Belongs to the Orn/Lys/Arg decarboxylase class-II family. LysA subfamily.</text>
</comment>
<keyword evidence="5 12" id="KW-0457">Lysine biosynthesis</keyword>
<dbReference type="InterPro" id="IPR022653">
    <property type="entry name" value="De-COase2_pyr-phos_BS"/>
</dbReference>
<feature type="active site" description="Proton donor" evidence="13">
    <location>
        <position position="365"/>
    </location>
</feature>
<feature type="modified residue" description="N6-(pyridoxal phosphate)lysine" evidence="12 13">
    <location>
        <position position="82"/>
    </location>
</feature>
<dbReference type="InterPro" id="IPR029066">
    <property type="entry name" value="PLP-binding_barrel"/>
</dbReference>
<feature type="binding site" evidence="12">
    <location>
        <position position="334"/>
    </location>
    <ligand>
        <name>substrate</name>
    </ligand>
</feature>
<feature type="domain" description="Orn/DAP/Arg decarboxylase 2 N-terminal" evidence="15">
    <location>
        <begin position="57"/>
        <end position="302"/>
    </location>
</feature>
<evidence type="ECO:0000256" key="5">
    <source>
        <dbReference type="ARBA" id="ARBA00023154"/>
    </source>
</evidence>
<dbReference type="InterPro" id="IPR022644">
    <property type="entry name" value="De-COase2_N"/>
</dbReference>
<dbReference type="PROSITE" id="PS00878">
    <property type="entry name" value="ODR_DC_2_1"/>
    <property type="match status" value="1"/>
</dbReference>
<gene>
    <name evidence="12" type="primary">lysA</name>
    <name evidence="16" type="ORF">SAMN02910344_01490</name>
</gene>
<evidence type="ECO:0000256" key="3">
    <source>
        <dbReference type="ARBA" id="ARBA00022793"/>
    </source>
</evidence>
<comment type="function">
    <text evidence="12">Specifically catalyzes the decarboxylation of meso-diaminopimelate (meso-DAP) to L-lysine.</text>
</comment>
<dbReference type="PROSITE" id="PS00879">
    <property type="entry name" value="ODR_DC_2_2"/>
    <property type="match status" value="1"/>
</dbReference>
<dbReference type="HAMAP" id="MF_02120">
    <property type="entry name" value="LysA"/>
    <property type="match status" value="1"/>
</dbReference>
<evidence type="ECO:0000256" key="10">
    <source>
        <dbReference type="ARBA" id="ARBA00066427"/>
    </source>
</evidence>
<keyword evidence="3 12" id="KW-0210">Decarboxylase</keyword>
<feature type="binding site" evidence="12">
    <location>
        <position position="338"/>
    </location>
    <ligand>
        <name>substrate</name>
    </ligand>
</feature>
<dbReference type="NCBIfam" id="TIGR01048">
    <property type="entry name" value="lysA"/>
    <property type="match status" value="1"/>
</dbReference>
<protein>
    <recommendedName>
        <fullName evidence="11 12">Diaminopimelate decarboxylase</fullName>
        <shortName evidence="12">DAP decarboxylase</shortName>
        <shortName evidence="12">DAPDC</shortName>
        <ecNumber evidence="10 12">4.1.1.20</ecNumber>
    </recommendedName>
</protein>
<evidence type="ECO:0000256" key="13">
    <source>
        <dbReference type="PIRSR" id="PIRSR600183-50"/>
    </source>
</evidence>
<dbReference type="EMBL" id="FOXF01000027">
    <property type="protein sequence ID" value="SFP47706.1"/>
    <property type="molecule type" value="Genomic_DNA"/>
</dbReference>
<dbReference type="PANTHER" id="PTHR43727">
    <property type="entry name" value="DIAMINOPIMELATE DECARBOXYLASE"/>
    <property type="match status" value="1"/>
</dbReference>
<keyword evidence="17" id="KW-1185">Reference proteome</keyword>
<comment type="pathway">
    <text evidence="8 12 14">Amino-acid biosynthesis; L-lysine biosynthesis via DAP pathway; L-lysine from DL-2,6-diaminopimelate: step 1/1.</text>
</comment>
<dbReference type="InterPro" id="IPR022657">
    <property type="entry name" value="De-COase2_CS"/>
</dbReference>
<evidence type="ECO:0000256" key="2">
    <source>
        <dbReference type="ARBA" id="ARBA00022605"/>
    </source>
</evidence>
<dbReference type="FunFam" id="3.20.20.10:FF:000003">
    <property type="entry name" value="Diaminopimelate decarboxylase"/>
    <property type="match status" value="1"/>
</dbReference>
<dbReference type="SUPFAM" id="SSF50621">
    <property type="entry name" value="Alanine racemase C-terminal domain-like"/>
    <property type="match status" value="1"/>
</dbReference>
<evidence type="ECO:0000256" key="11">
    <source>
        <dbReference type="ARBA" id="ARBA00074972"/>
    </source>
</evidence>
<dbReference type="GO" id="GO:0008836">
    <property type="term" value="F:diaminopimelate decarboxylase activity"/>
    <property type="evidence" value="ECO:0007669"/>
    <property type="project" value="UniProtKB-UniRule"/>
</dbReference>